<proteinExistence type="predicted"/>
<reference evidence="2 3" key="1">
    <citation type="submission" date="2019-08" db="EMBL/GenBank/DDBJ databases">
        <title>Isolation and enrichment of carboxydotrophic bacteria from anaerobic sludge for the production of bio-based chemicals from syngas.</title>
        <authorList>
            <person name="Antares A.L."/>
            <person name="Moreira J."/>
            <person name="Diender M."/>
            <person name="Parshina S.N."/>
            <person name="Stams A.J.M."/>
            <person name="Alves M."/>
            <person name="Alves J.I."/>
            <person name="Sousa D.Z."/>
        </authorList>
    </citation>
    <scope>NUCLEOTIDE SEQUENCE [LARGE SCALE GENOMIC DNA]</scope>
    <source>
        <strain evidence="2 3">JM</strain>
    </source>
</reference>
<keyword evidence="1" id="KW-0812">Transmembrane</keyword>
<keyword evidence="1" id="KW-0472">Membrane</keyword>
<comment type="caution">
    <text evidence="2">The sequence shown here is derived from an EMBL/GenBank/DDBJ whole genome shotgun (WGS) entry which is preliminary data.</text>
</comment>
<name>A0A5D0WQ54_9FIRM</name>
<protein>
    <submittedName>
        <fullName evidence="2">Uncharacterized protein</fullName>
    </submittedName>
</protein>
<organism evidence="2 3">
    <name type="scientific">Acetobacterium wieringae</name>
    <dbReference type="NCBI Taxonomy" id="52694"/>
    <lineage>
        <taxon>Bacteria</taxon>
        <taxon>Bacillati</taxon>
        <taxon>Bacillota</taxon>
        <taxon>Clostridia</taxon>
        <taxon>Eubacteriales</taxon>
        <taxon>Eubacteriaceae</taxon>
        <taxon>Acetobacterium</taxon>
    </lineage>
</organism>
<keyword evidence="1" id="KW-1133">Transmembrane helix</keyword>
<dbReference type="AlphaFoldDB" id="A0A5D0WQ54"/>
<dbReference type="RefSeq" id="WP_148637241.1">
    <property type="nucleotide sequence ID" value="NZ_VSLA01000011.1"/>
</dbReference>
<gene>
    <name evidence="2" type="ORF">FXB42_06695</name>
</gene>
<sequence>MEENTKVPFWLDNWFVIIVLLVLPPIGIILLWISYEFEKKSKIVLTVIVCLYMFFMIPHLIAAVVAPFTVEKTVVADTVDDDTFLDQRLSGSWMLSSDNYAGNEYFEYFTLKFEDNGTYVLDAKVAQNKQITILTGTYAVDKNGNLFLTKESGEQITYYYDLVDGTMILQYMEDGKVKLKKFETATTPPVAEQAPATVSIDLSAGVYTVGTDVPPGKYDITAISGSGNFFGNPGIVNEIMGVDGGYSIPTYKNATFVNGNTIEVKGTLIVNLTSK</sequence>
<accession>A0A5D0WQ54</accession>
<evidence type="ECO:0000256" key="1">
    <source>
        <dbReference type="SAM" id="Phobius"/>
    </source>
</evidence>
<feature type="transmembrane region" description="Helical" evidence="1">
    <location>
        <begin position="14"/>
        <end position="33"/>
    </location>
</feature>
<dbReference type="EMBL" id="VSLA01000011">
    <property type="protein sequence ID" value="TYC86370.1"/>
    <property type="molecule type" value="Genomic_DNA"/>
</dbReference>
<feature type="transmembrane region" description="Helical" evidence="1">
    <location>
        <begin position="45"/>
        <end position="68"/>
    </location>
</feature>
<evidence type="ECO:0000313" key="2">
    <source>
        <dbReference type="EMBL" id="TYC86370.1"/>
    </source>
</evidence>
<dbReference type="Proteomes" id="UP000322619">
    <property type="component" value="Unassembled WGS sequence"/>
</dbReference>
<evidence type="ECO:0000313" key="3">
    <source>
        <dbReference type="Proteomes" id="UP000322619"/>
    </source>
</evidence>